<dbReference type="AlphaFoldDB" id="A0A9X2M2Y2"/>
<evidence type="ECO:0000313" key="5">
    <source>
        <dbReference type="Proteomes" id="UP001142400"/>
    </source>
</evidence>
<dbReference type="PROSITE" id="PS00061">
    <property type="entry name" value="ADH_SHORT"/>
    <property type="match status" value="1"/>
</dbReference>
<dbReference type="Proteomes" id="UP001142400">
    <property type="component" value="Unassembled WGS sequence"/>
</dbReference>
<dbReference type="GO" id="GO:0008202">
    <property type="term" value="P:steroid metabolic process"/>
    <property type="evidence" value="ECO:0007669"/>
    <property type="project" value="TreeGrafter"/>
</dbReference>
<accession>A0A9X2M2Y2</accession>
<proteinExistence type="inferred from homology"/>
<comment type="similarity">
    <text evidence="1 2">Belongs to the short-chain dehydrogenases/reductases (SDR) family.</text>
</comment>
<dbReference type="InterPro" id="IPR057326">
    <property type="entry name" value="KR_dom"/>
</dbReference>
<dbReference type="EMBL" id="JANIIC010000050">
    <property type="protein sequence ID" value="MCQ8833905.1"/>
    <property type="molecule type" value="Genomic_DNA"/>
</dbReference>
<protein>
    <submittedName>
        <fullName evidence="4">SDR family NAD(P)-dependent oxidoreductase</fullName>
    </submittedName>
</protein>
<dbReference type="RefSeq" id="WP_257634370.1">
    <property type="nucleotide sequence ID" value="NZ_JANIIC010000050.1"/>
</dbReference>
<feature type="domain" description="Ketoreductase" evidence="3">
    <location>
        <begin position="9"/>
        <end position="186"/>
    </location>
</feature>
<sequence length="306" mass="32695">MTTSSETRKLIVVTGASTGMGASAARELARQGFHVLAGVRRDRDADAIRSTGIEPVILDITKPEQVEALAARVADDPRALHALVNNAGVQVNAPVEALPMAEWRRVFEVNLFGHIAVTQALLPALLRGKGRVINISSVGGKFAMATYGAYAGAKFALEAVSDSLRREVAPLGVQVVVVQPGGVRTEMATRGIATANHLAARMTPEQDERYGGLVQAYNRLMASGTSSGLTADAAARVIAKAVTTRRPRTRYTAGRDAALIMRLGRMLSDRTLDRVLAANLRRHYPKGAVGRGGLHARLRPLRCGHR</sequence>
<dbReference type="PRINTS" id="PR00080">
    <property type="entry name" value="SDRFAMILY"/>
</dbReference>
<evidence type="ECO:0000259" key="3">
    <source>
        <dbReference type="SMART" id="SM00822"/>
    </source>
</evidence>
<evidence type="ECO:0000313" key="4">
    <source>
        <dbReference type="EMBL" id="MCQ8833905.1"/>
    </source>
</evidence>
<dbReference type="GO" id="GO:0016491">
    <property type="term" value="F:oxidoreductase activity"/>
    <property type="evidence" value="ECO:0007669"/>
    <property type="project" value="TreeGrafter"/>
</dbReference>
<keyword evidence="5" id="KW-1185">Reference proteome</keyword>
<dbReference type="SUPFAM" id="SSF51735">
    <property type="entry name" value="NAD(P)-binding Rossmann-fold domains"/>
    <property type="match status" value="1"/>
</dbReference>
<dbReference type="PRINTS" id="PR00081">
    <property type="entry name" value="GDHRDH"/>
</dbReference>
<dbReference type="InterPro" id="IPR020904">
    <property type="entry name" value="Sc_DH/Rdtase_CS"/>
</dbReference>
<gene>
    <name evidence="4" type="ORF">NQU54_33855</name>
</gene>
<evidence type="ECO:0000256" key="2">
    <source>
        <dbReference type="RuleBase" id="RU000363"/>
    </source>
</evidence>
<dbReference type="InterPro" id="IPR002347">
    <property type="entry name" value="SDR_fam"/>
</dbReference>
<evidence type="ECO:0000256" key="1">
    <source>
        <dbReference type="ARBA" id="ARBA00006484"/>
    </source>
</evidence>
<dbReference type="PANTHER" id="PTHR43313">
    <property type="entry name" value="SHORT-CHAIN DEHYDROGENASE/REDUCTASE FAMILY 9C"/>
    <property type="match status" value="1"/>
</dbReference>
<organism evidence="4 5">
    <name type="scientific">Streptomyces malaysiensis subsp. samsunensis</name>
    <dbReference type="NCBI Taxonomy" id="459658"/>
    <lineage>
        <taxon>Bacteria</taxon>
        <taxon>Bacillati</taxon>
        <taxon>Actinomycetota</taxon>
        <taxon>Actinomycetes</taxon>
        <taxon>Kitasatosporales</taxon>
        <taxon>Streptomycetaceae</taxon>
        <taxon>Streptomyces</taxon>
        <taxon>Streptomyces violaceusniger group</taxon>
    </lineage>
</organism>
<comment type="caution">
    <text evidence="4">The sequence shown here is derived from an EMBL/GenBank/DDBJ whole genome shotgun (WGS) entry which is preliminary data.</text>
</comment>
<dbReference type="Pfam" id="PF00106">
    <property type="entry name" value="adh_short"/>
    <property type="match status" value="1"/>
</dbReference>
<dbReference type="PANTHER" id="PTHR43313:SF1">
    <property type="entry name" value="3BETA-HYDROXYSTEROID DEHYDROGENASE DHS-16"/>
    <property type="match status" value="1"/>
</dbReference>
<name>A0A9X2M2Y2_STRMQ</name>
<dbReference type="InterPro" id="IPR036291">
    <property type="entry name" value="NAD(P)-bd_dom_sf"/>
</dbReference>
<reference evidence="4" key="1">
    <citation type="submission" date="2022-06" db="EMBL/GenBank/DDBJ databases">
        <title>WGS of actinobacteria.</title>
        <authorList>
            <person name="Thawai C."/>
        </authorList>
    </citation>
    <scope>NUCLEOTIDE SEQUENCE</scope>
    <source>
        <strain evidence="4">DSM 42010</strain>
    </source>
</reference>
<dbReference type="SMART" id="SM00822">
    <property type="entry name" value="PKS_KR"/>
    <property type="match status" value="1"/>
</dbReference>
<dbReference type="Gene3D" id="3.40.50.720">
    <property type="entry name" value="NAD(P)-binding Rossmann-like Domain"/>
    <property type="match status" value="1"/>
</dbReference>